<dbReference type="InterPro" id="IPR036397">
    <property type="entry name" value="RNaseH_sf"/>
</dbReference>
<dbReference type="EMBL" id="BQNB010015540">
    <property type="protein sequence ID" value="GJT41194.1"/>
    <property type="molecule type" value="Genomic_DNA"/>
</dbReference>
<dbReference type="InterPro" id="IPR026960">
    <property type="entry name" value="RVT-Znf"/>
</dbReference>
<evidence type="ECO:0000313" key="4">
    <source>
        <dbReference type="Proteomes" id="UP001151760"/>
    </source>
</evidence>
<keyword evidence="3" id="KW-0548">Nucleotidyltransferase</keyword>
<dbReference type="Pfam" id="PF13966">
    <property type="entry name" value="zf-RVT"/>
    <property type="match status" value="1"/>
</dbReference>
<keyword evidence="3" id="KW-0808">Transferase</keyword>
<dbReference type="InterPro" id="IPR012337">
    <property type="entry name" value="RNaseH-like_sf"/>
</dbReference>
<evidence type="ECO:0000313" key="3">
    <source>
        <dbReference type="EMBL" id="GJT41194.1"/>
    </source>
</evidence>
<dbReference type="CDD" id="cd06222">
    <property type="entry name" value="RNase_H_like"/>
    <property type="match status" value="1"/>
</dbReference>
<reference evidence="3" key="1">
    <citation type="journal article" date="2022" name="Int. J. Mol. Sci.">
        <title>Draft Genome of Tanacetum Coccineum: Genomic Comparison of Closely Related Tanacetum-Family Plants.</title>
        <authorList>
            <person name="Yamashiro T."/>
            <person name="Shiraishi A."/>
            <person name="Nakayama K."/>
            <person name="Satake H."/>
        </authorList>
    </citation>
    <scope>NUCLEOTIDE SEQUENCE</scope>
</reference>
<sequence>MIRRDVSIRHIHGVKISRGAPEVSHLFFADDSIFFTRASVEECTRLKNILGRYCTCSGQSINLQKSEVFFSPNVEQTLRNLIVAKLQVHEASQQTMYLGLPSIIGRKKKVVFQAILDKVRKKISGWKERNLSIGGKEVLLKSVAQAMPMYVMNLFLLPDELIDEIHRAFNGFWWGHGNKENPMRWTSWESMCIYKFRGDMGFRHMNGFNKALLAKQGWRLITMEESLSTRILKARYFPRSCFLEASIGHKPSFIWRSLCSARDIIRKGQKWNVGNGMQVRIWEDYWVEGYTTLHNHAHSHDLHVVNDLLDPTTEGWNHTLLLQVFPRQIADKISCIHINPVECDSRYWNASPNGMFTCKSAYWIATQNLDCFQESQSQNERKVLKAMWLANLPNKVKVFIWRACMNLLPSISNLVARGLAPGSLTCVHCSAPSEDIKHALFLCDWARDIWASMELADLTNLVANISIEEMLCLTLEQQKGKFELMLMLMWRIWGARNSKAHGQRELDQNEVKESAHVMLQDFFRANQTTTDIMAPRNAPSQAWSPPSYGEIKINGDAGVGNDGVAGLGFVIRSHSGAVLVAGSRCVKFASSVVEAEAKACLWVVEVALAKGFTRVVLESDSSILVEAFKHDKVLVHIRALFLHIHRLCLSFESCSWSFVRREGNRVAHELARIALNDSIDGLYDGFVPPSVEPWVEHDVNCQTRL</sequence>
<keyword evidence="3" id="KW-0695">RNA-directed DNA polymerase</keyword>
<protein>
    <submittedName>
        <fullName evidence="3">Reverse transcriptase</fullName>
    </submittedName>
</protein>
<dbReference type="Proteomes" id="UP001151760">
    <property type="component" value="Unassembled WGS sequence"/>
</dbReference>
<organism evidence="3 4">
    <name type="scientific">Tanacetum coccineum</name>
    <dbReference type="NCBI Taxonomy" id="301880"/>
    <lineage>
        <taxon>Eukaryota</taxon>
        <taxon>Viridiplantae</taxon>
        <taxon>Streptophyta</taxon>
        <taxon>Embryophyta</taxon>
        <taxon>Tracheophyta</taxon>
        <taxon>Spermatophyta</taxon>
        <taxon>Magnoliopsida</taxon>
        <taxon>eudicotyledons</taxon>
        <taxon>Gunneridae</taxon>
        <taxon>Pentapetalae</taxon>
        <taxon>asterids</taxon>
        <taxon>campanulids</taxon>
        <taxon>Asterales</taxon>
        <taxon>Asteraceae</taxon>
        <taxon>Asteroideae</taxon>
        <taxon>Anthemideae</taxon>
        <taxon>Anthemidinae</taxon>
        <taxon>Tanacetum</taxon>
    </lineage>
</organism>
<dbReference type="InterPro" id="IPR002156">
    <property type="entry name" value="RNaseH_domain"/>
</dbReference>
<accession>A0ABQ5DQ60</accession>
<name>A0ABQ5DQ60_9ASTR</name>
<dbReference type="SUPFAM" id="SSF53098">
    <property type="entry name" value="Ribonuclease H-like"/>
    <property type="match status" value="1"/>
</dbReference>
<evidence type="ECO:0000259" key="1">
    <source>
        <dbReference type="Pfam" id="PF13456"/>
    </source>
</evidence>
<comment type="caution">
    <text evidence="3">The sequence shown here is derived from an EMBL/GenBank/DDBJ whole genome shotgun (WGS) entry which is preliminary data.</text>
</comment>
<dbReference type="Pfam" id="PF13456">
    <property type="entry name" value="RVT_3"/>
    <property type="match status" value="1"/>
</dbReference>
<dbReference type="GO" id="GO:0003964">
    <property type="term" value="F:RNA-directed DNA polymerase activity"/>
    <property type="evidence" value="ECO:0007669"/>
    <property type="project" value="UniProtKB-KW"/>
</dbReference>
<proteinExistence type="predicted"/>
<gene>
    <name evidence="3" type="ORF">Tco_0941059</name>
</gene>
<feature type="domain" description="RNase H type-1" evidence="1">
    <location>
        <begin position="559"/>
        <end position="672"/>
    </location>
</feature>
<feature type="domain" description="Reverse transcriptase zinc-binding" evidence="2">
    <location>
        <begin position="356"/>
        <end position="450"/>
    </location>
</feature>
<dbReference type="PANTHER" id="PTHR33116">
    <property type="entry name" value="REVERSE TRANSCRIPTASE ZINC-BINDING DOMAIN-CONTAINING PROTEIN-RELATED-RELATED"/>
    <property type="match status" value="1"/>
</dbReference>
<dbReference type="PANTHER" id="PTHR33116:SF86">
    <property type="entry name" value="REVERSE TRANSCRIPTASE DOMAIN-CONTAINING PROTEIN"/>
    <property type="match status" value="1"/>
</dbReference>
<evidence type="ECO:0000259" key="2">
    <source>
        <dbReference type="Pfam" id="PF13966"/>
    </source>
</evidence>
<dbReference type="Gene3D" id="3.30.420.10">
    <property type="entry name" value="Ribonuclease H-like superfamily/Ribonuclease H"/>
    <property type="match status" value="1"/>
</dbReference>
<keyword evidence="4" id="KW-1185">Reference proteome</keyword>
<dbReference type="InterPro" id="IPR044730">
    <property type="entry name" value="RNase_H-like_dom_plant"/>
</dbReference>
<reference evidence="3" key="2">
    <citation type="submission" date="2022-01" db="EMBL/GenBank/DDBJ databases">
        <authorList>
            <person name="Yamashiro T."/>
            <person name="Shiraishi A."/>
            <person name="Satake H."/>
            <person name="Nakayama K."/>
        </authorList>
    </citation>
    <scope>NUCLEOTIDE SEQUENCE</scope>
</reference>